<name>A0A7X5QY91_9MICO</name>
<reference evidence="4 5" key="1">
    <citation type="submission" date="2020-02" db="EMBL/GenBank/DDBJ databases">
        <title>Sequencing the genomes of 1000 actinobacteria strains.</title>
        <authorList>
            <person name="Klenk H.-P."/>
        </authorList>
    </citation>
    <scope>NUCLEOTIDE SEQUENCE [LARGE SCALE GENOMIC DNA]</scope>
    <source>
        <strain evidence="4 5">DSM 27960</strain>
    </source>
</reference>
<dbReference type="PANTHER" id="PTHR11851:SF49">
    <property type="entry name" value="MITOCHONDRIAL-PROCESSING PEPTIDASE SUBUNIT ALPHA"/>
    <property type="match status" value="1"/>
</dbReference>
<dbReference type="Pfam" id="PF05193">
    <property type="entry name" value="Peptidase_M16_C"/>
    <property type="match status" value="1"/>
</dbReference>
<dbReference type="InterPro" id="IPR007863">
    <property type="entry name" value="Peptidase_M16_C"/>
</dbReference>
<feature type="domain" description="Peptidase M16 N-terminal" evidence="2">
    <location>
        <begin position="21"/>
        <end position="173"/>
    </location>
</feature>
<evidence type="ECO:0000259" key="3">
    <source>
        <dbReference type="Pfam" id="PF05193"/>
    </source>
</evidence>
<protein>
    <submittedName>
        <fullName evidence="4">Putative Zn-dependent peptidase</fullName>
    </submittedName>
</protein>
<evidence type="ECO:0000313" key="5">
    <source>
        <dbReference type="Proteomes" id="UP000541033"/>
    </source>
</evidence>
<sequence length="451" mass="48280">MSFTLGGDTLVRRTVHPSGVRILTESMPGARSATLGYWVTVGSRDEQPTETGAAGSLGSTHFLEHLLFKGTSQRNALEIAQSFDAVGGEHNAMTAKEFTCYYAKVRDTDLSMASSVIADMVTGSLIDPHEFDTEREVILEELAMAEDDPGDVASERLFSAVLGDHPLGRPIGGDRETIAGATREGVWQHYRERYSPSTLVISAAGAVNHDALVAEVTSSLDAAASDWSNWSMDAVAAPTPRRSVPPASVQRAEAIAEIERPGAQINLMLGVNGLVAGDDRRFAMNILNIVLGGGMSSRLFQEIREKRGLAYSTYSFSSAYSDAGLFGLYAGCAPDKAGQVTGLLRDEFSRLANDGITDDELRRALGQLAGSSALALEDSDTRMSRLARSEMGLGVFYDLDESLRRLAEVTVDDVQSLAQDLASREFSAVVVGDLSESKAGLSIRSALEVSR</sequence>
<evidence type="ECO:0000256" key="1">
    <source>
        <dbReference type="ARBA" id="ARBA00007261"/>
    </source>
</evidence>
<dbReference type="SUPFAM" id="SSF63411">
    <property type="entry name" value="LuxS/MPP-like metallohydrolase"/>
    <property type="match status" value="2"/>
</dbReference>
<dbReference type="EMBL" id="JAAMOX010000001">
    <property type="protein sequence ID" value="NIH52186.1"/>
    <property type="molecule type" value="Genomic_DNA"/>
</dbReference>
<feature type="domain" description="Peptidase M16 C-terminal" evidence="3">
    <location>
        <begin position="182"/>
        <end position="368"/>
    </location>
</feature>
<dbReference type="PANTHER" id="PTHR11851">
    <property type="entry name" value="METALLOPROTEASE"/>
    <property type="match status" value="1"/>
</dbReference>
<dbReference type="InterPro" id="IPR011765">
    <property type="entry name" value="Pept_M16_N"/>
</dbReference>
<dbReference type="AlphaFoldDB" id="A0A7X5QY91"/>
<dbReference type="InterPro" id="IPR050361">
    <property type="entry name" value="MPP/UQCRC_Complex"/>
</dbReference>
<organism evidence="4 5">
    <name type="scientific">Lysinibacter cavernae</name>
    <dbReference type="NCBI Taxonomy" id="1640652"/>
    <lineage>
        <taxon>Bacteria</taxon>
        <taxon>Bacillati</taxon>
        <taxon>Actinomycetota</taxon>
        <taxon>Actinomycetes</taxon>
        <taxon>Micrococcales</taxon>
        <taxon>Microbacteriaceae</taxon>
        <taxon>Lysinibacter</taxon>
    </lineage>
</organism>
<dbReference type="GO" id="GO:0046872">
    <property type="term" value="F:metal ion binding"/>
    <property type="evidence" value="ECO:0007669"/>
    <property type="project" value="InterPro"/>
</dbReference>
<dbReference type="Proteomes" id="UP000541033">
    <property type="component" value="Unassembled WGS sequence"/>
</dbReference>
<keyword evidence="5" id="KW-1185">Reference proteome</keyword>
<gene>
    <name evidence="4" type="ORF">FHX76_000054</name>
</gene>
<dbReference type="InterPro" id="IPR011249">
    <property type="entry name" value="Metalloenz_LuxS/M16"/>
</dbReference>
<accession>A0A7X5QY91</accession>
<evidence type="ECO:0000259" key="2">
    <source>
        <dbReference type="Pfam" id="PF00675"/>
    </source>
</evidence>
<dbReference type="Gene3D" id="3.30.830.10">
    <property type="entry name" value="Metalloenzyme, LuxS/M16 peptidase-like"/>
    <property type="match status" value="2"/>
</dbReference>
<comment type="caution">
    <text evidence="4">The sequence shown here is derived from an EMBL/GenBank/DDBJ whole genome shotgun (WGS) entry which is preliminary data.</text>
</comment>
<dbReference type="Pfam" id="PF00675">
    <property type="entry name" value="Peptidase_M16"/>
    <property type="match status" value="1"/>
</dbReference>
<comment type="similarity">
    <text evidence="1">Belongs to the peptidase M16 family.</text>
</comment>
<proteinExistence type="inferred from homology"/>
<evidence type="ECO:0000313" key="4">
    <source>
        <dbReference type="EMBL" id="NIH52186.1"/>
    </source>
</evidence>